<feature type="chain" id="PRO_5043719202" evidence="5">
    <location>
        <begin position="33"/>
        <end position="296"/>
    </location>
</feature>
<evidence type="ECO:0000313" key="6">
    <source>
        <dbReference type="EMBL" id="GFR85668.1"/>
    </source>
</evidence>
<sequence length="296" mass="32683">MLPSRSVMTSMSRRAAAGVTLCLVLVLSGVQASPRSPHLIFIVADDLGWNDVGYHNPDIISPTIDDLAGSGIKLNQSYVQPLCSPVSSDLTQQKPVSRLPPARQYIRDSIQLVVRALQYGCLLDARKSKLEKFQTLPLGFSQVSTSQVAGLRKLWIHFGFTNFGWYRTRNNRITSLRPKPLSHVAPLDFHSLSGSCFISFITIATIITAVIVIIIIIIIIIIVINIIIIFIFIIIIIMIIIIIVVIIIIIIISIIIVINIINIIIIIIIMIIIIPIINIVIIIIASPSLSSLFVSL</sequence>
<dbReference type="InterPro" id="IPR047115">
    <property type="entry name" value="ARSB"/>
</dbReference>
<evidence type="ECO:0000313" key="7">
    <source>
        <dbReference type="Proteomes" id="UP000762676"/>
    </source>
</evidence>
<keyword evidence="4" id="KW-0472">Membrane</keyword>
<reference evidence="6 7" key="1">
    <citation type="journal article" date="2021" name="Elife">
        <title>Chloroplast acquisition without the gene transfer in kleptoplastic sea slugs, Plakobranchus ocellatus.</title>
        <authorList>
            <person name="Maeda T."/>
            <person name="Takahashi S."/>
            <person name="Yoshida T."/>
            <person name="Shimamura S."/>
            <person name="Takaki Y."/>
            <person name="Nagai Y."/>
            <person name="Toyoda A."/>
            <person name="Suzuki Y."/>
            <person name="Arimoto A."/>
            <person name="Ishii H."/>
            <person name="Satoh N."/>
            <person name="Nishiyama T."/>
            <person name="Hasebe M."/>
            <person name="Maruyama T."/>
            <person name="Minagawa J."/>
            <person name="Obokata J."/>
            <person name="Shigenobu S."/>
        </authorList>
    </citation>
    <scope>NUCLEOTIDE SEQUENCE [LARGE SCALE GENOMIC DNA]</scope>
</reference>
<keyword evidence="4" id="KW-1133">Transmembrane helix</keyword>
<comment type="caution">
    <text evidence="6">The sequence shown here is derived from an EMBL/GenBank/DDBJ whole genome shotgun (WGS) entry which is preliminary data.</text>
</comment>
<dbReference type="PANTHER" id="PTHR10342">
    <property type="entry name" value="ARYLSULFATASE"/>
    <property type="match status" value="1"/>
</dbReference>
<keyword evidence="3" id="KW-0325">Glycoprotein</keyword>
<keyword evidence="2" id="KW-0106">Calcium</keyword>
<dbReference type="SUPFAM" id="SSF53649">
    <property type="entry name" value="Alkaline phosphatase-like"/>
    <property type="match status" value="1"/>
</dbReference>
<feature type="transmembrane region" description="Helical" evidence="4">
    <location>
        <begin position="230"/>
        <end position="257"/>
    </location>
</feature>
<name>A0AAV4GL53_9GAST</name>
<dbReference type="Gene3D" id="3.40.720.10">
    <property type="entry name" value="Alkaline Phosphatase, subunit A"/>
    <property type="match status" value="1"/>
</dbReference>
<evidence type="ECO:0000256" key="1">
    <source>
        <dbReference type="ARBA" id="ARBA00022723"/>
    </source>
</evidence>
<evidence type="ECO:0000256" key="4">
    <source>
        <dbReference type="SAM" id="Phobius"/>
    </source>
</evidence>
<keyword evidence="1" id="KW-0479">Metal-binding</keyword>
<dbReference type="PANTHER" id="PTHR10342:SF274">
    <property type="entry name" value="ARYLSULFATASE B"/>
    <property type="match status" value="1"/>
</dbReference>
<dbReference type="EMBL" id="BMAT01012092">
    <property type="protein sequence ID" value="GFR85668.1"/>
    <property type="molecule type" value="Genomic_DNA"/>
</dbReference>
<organism evidence="6 7">
    <name type="scientific">Elysia marginata</name>
    <dbReference type="NCBI Taxonomy" id="1093978"/>
    <lineage>
        <taxon>Eukaryota</taxon>
        <taxon>Metazoa</taxon>
        <taxon>Spiralia</taxon>
        <taxon>Lophotrochozoa</taxon>
        <taxon>Mollusca</taxon>
        <taxon>Gastropoda</taxon>
        <taxon>Heterobranchia</taxon>
        <taxon>Euthyneura</taxon>
        <taxon>Panpulmonata</taxon>
        <taxon>Sacoglossa</taxon>
        <taxon>Placobranchoidea</taxon>
        <taxon>Plakobranchidae</taxon>
        <taxon>Elysia</taxon>
    </lineage>
</organism>
<evidence type="ECO:0000256" key="5">
    <source>
        <dbReference type="SAM" id="SignalP"/>
    </source>
</evidence>
<evidence type="ECO:0000256" key="3">
    <source>
        <dbReference type="ARBA" id="ARBA00023180"/>
    </source>
</evidence>
<dbReference type="InterPro" id="IPR017850">
    <property type="entry name" value="Alkaline_phosphatase_core_sf"/>
</dbReference>
<dbReference type="Proteomes" id="UP000762676">
    <property type="component" value="Unassembled WGS sequence"/>
</dbReference>
<keyword evidence="4" id="KW-0812">Transmembrane</keyword>
<accession>A0AAV4GL53</accession>
<evidence type="ECO:0000256" key="2">
    <source>
        <dbReference type="ARBA" id="ARBA00022837"/>
    </source>
</evidence>
<dbReference type="GO" id="GO:0046872">
    <property type="term" value="F:metal ion binding"/>
    <property type="evidence" value="ECO:0007669"/>
    <property type="project" value="UniProtKB-KW"/>
</dbReference>
<keyword evidence="5" id="KW-0732">Signal</keyword>
<feature type="transmembrane region" description="Helical" evidence="4">
    <location>
        <begin position="197"/>
        <end position="223"/>
    </location>
</feature>
<feature type="transmembrane region" description="Helical" evidence="4">
    <location>
        <begin position="263"/>
        <end position="285"/>
    </location>
</feature>
<dbReference type="GO" id="GO:0008484">
    <property type="term" value="F:sulfuric ester hydrolase activity"/>
    <property type="evidence" value="ECO:0007669"/>
    <property type="project" value="InterPro"/>
</dbReference>
<gene>
    <name evidence="6" type="ORF">ElyMa_006033300</name>
</gene>
<protein>
    <submittedName>
        <fullName evidence="6">Arylsulfatase B</fullName>
    </submittedName>
</protein>
<dbReference type="AlphaFoldDB" id="A0AAV4GL53"/>
<feature type="signal peptide" evidence="5">
    <location>
        <begin position="1"/>
        <end position="32"/>
    </location>
</feature>
<keyword evidence="7" id="KW-1185">Reference proteome</keyword>
<proteinExistence type="predicted"/>